<feature type="transmembrane region" description="Helical" evidence="8">
    <location>
        <begin position="163"/>
        <end position="184"/>
    </location>
</feature>
<keyword evidence="6 8" id="KW-1133">Transmembrane helix</keyword>
<sequence>MESYFENKIVDYIKKNKDMNTYDEEVLRYGIQIYYFNISKLLILLAVSIILDIFAETSIVFLLIAVLKRFSYGFHADTFFSCILITFINIFGIVYLSKFSLNPLSKTIIAIISIILFTLYAPADTEERPLVNKKKRLKLKVQSIFTSVLYFVLSFFTDEQLSNMLILSLIFIGFNTSPVLYILFKKEYKNYEKFI</sequence>
<feature type="transmembrane region" description="Helical" evidence="8">
    <location>
        <begin position="79"/>
        <end position="97"/>
    </location>
</feature>
<evidence type="ECO:0000256" key="1">
    <source>
        <dbReference type="ARBA" id="ARBA00022475"/>
    </source>
</evidence>
<evidence type="ECO:0000313" key="9">
    <source>
        <dbReference type="EMBL" id="NYB74130.1"/>
    </source>
</evidence>
<protein>
    <submittedName>
        <fullName evidence="9">Accessory gene regulator B family protein</fullName>
    </submittedName>
</protein>
<evidence type="ECO:0000256" key="8">
    <source>
        <dbReference type="SAM" id="Phobius"/>
    </source>
</evidence>
<keyword evidence="10" id="KW-1185">Reference proteome</keyword>
<dbReference type="AlphaFoldDB" id="A0A974BJ00"/>
<dbReference type="InterPro" id="IPR006741">
    <property type="entry name" value="AgrB"/>
</dbReference>
<comment type="caution">
    <text evidence="9">The sequence shown here is derived from an EMBL/GenBank/DDBJ whole genome shotgun (WGS) entry which is preliminary data.</text>
</comment>
<dbReference type="SMART" id="SM00793">
    <property type="entry name" value="AgrB"/>
    <property type="match status" value="1"/>
</dbReference>
<reference evidence="9" key="1">
    <citation type="submission" date="2020-07" db="EMBL/GenBank/DDBJ databases">
        <title>Genomic analysis of a strain of Sedimentibacter Hydroxybenzoicus DSM7310.</title>
        <authorList>
            <person name="Ma S."/>
        </authorList>
    </citation>
    <scope>NUCLEOTIDE SEQUENCE</scope>
    <source>
        <strain evidence="9">DSM 7310</strain>
    </source>
</reference>
<evidence type="ECO:0000256" key="3">
    <source>
        <dbReference type="ARBA" id="ARBA00022670"/>
    </source>
</evidence>
<accession>A0A974BJ00</accession>
<evidence type="ECO:0000256" key="5">
    <source>
        <dbReference type="ARBA" id="ARBA00022801"/>
    </source>
</evidence>
<dbReference type="Proteomes" id="UP000611629">
    <property type="component" value="Unassembled WGS sequence"/>
</dbReference>
<dbReference type="EMBL" id="JACBNQ010000007">
    <property type="protein sequence ID" value="NYB74130.1"/>
    <property type="molecule type" value="Genomic_DNA"/>
</dbReference>
<dbReference type="GO" id="GO:0016020">
    <property type="term" value="C:membrane"/>
    <property type="evidence" value="ECO:0007669"/>
    <property type="project" value="InterPro"/>
</dbReference>
<feature type="transmembrane region" description="Helical" evidence="8">
    <location>
        <begin position="41"/>
        <end position="67"/>
    </location>
</feature>
<keyword evidence="7 8" id="KW-0472">Membrane</keyword>
<keyword evidence="4 8" id="KW-0812">Transmembrane</keyword>
<keyword evidence="5" id="KW-0378">Hydrolase</keyword>
<dbReference type="Pfam" id="PF04647">
    <property type="entry name" value="AgrB"/>
    <property type="match status" value="1"/>
</dbReference>
<dbReference type="GO" id="GO:0008233">
    <property type="term" value="F:peptidase activity"/>
    <property type="evidence" value="ECO:0007669"/>
    <property type="project" value="UniProtKB-KW"/>
</dbReference>
<organism evidence="9 10">
    <name type="scientific">Sedimentibacter hydroxybenzoicus DSM 7310</name>
    <dbReference type="NCBI Taxonomy" id="1123245"/>
    <lineage>
        <taxon>Bacteria</taxon>
        <taxon>Bacillati</taxon>
        <taxon>Bacillota</taxon>
        <taxon>Tissierellia</taxon>
        <taxon>Sedimentibacter</taxon>
    </lineage>
</organism>
<evidence type="ECO:0000256" key="6">
    <source>
        <dbReference type="ARBA" id="ARBA00022989"/>
    </source>
</evidence>
<dbReference type="GO" id="GO:0009372">
    <property type="term" value="P:quorum sensing"/>
    <property type="evidence" value="ECO:0007669"/>
    <property type="project" value="UniProtKB-KW"/>
</dbReference>
<evidence type="ECO:0000256" key="2">
    <source>
        <dbReference type="ARBA" id="ARBA00022654"/>
    </source>
</evidence>
<dbReference type="GO" id="GO:0006508">
    <property type="term" value="P:proteolysis"/>
    <property type="evidence" value="ECO:0007669"/>
    <property type="project" value="UniProtKB-KW"/>
</dbReference>
<keyword evidence="2" id="KW-0673">Quorum sensing</keyword>
<keyword evidence="1" id="KW-1003">Cell membrane</keyword>
<proteinExistence type="predicted"/>
<evidence type="ECO:0000313" key="10">
    <source>
        <dbReference type="Proteomes" id="UP000611629"/>
    </source>
</evidence>
<evidence type="ECO:0000256" key="7">
    <source>
        <dbReference type="ARBA" id="ARBA00023136"/>
    </source>
</evidence>
<gene>
    <name evidence="9" type="ORF">HZF24_08235</name>
</gene>
<name>A0A974BJ00_SEDHY</name>
<feature type="transmembrane region" description="Helical" evidence="8">
    <location>
        <begin position="103"/>
        <end position="121"/>
    </location>
</feature>
<dbReference type="RefSeq" id="WP_179237820.1">
    <property type="nucleotide sequence ID" value="NZ_JACBNQ010000007.1"/>
</dbReference>
<keyword evidence="3" id="KW-0645">Protease</keyword>
<evidence type="ECO:0000256" key="4">
    <source>
        <dbReference type="ARBA" id="ARBA00022692"/>
    </source>
</evidence>